<feature type="compositionally biased region" description="Basic residues" evidence="1">
    <location>
        <begin position="30"/>
        <end position="47"/>
    </location>
</feature>
<evidence type="ECO:0000313" key="3">
    <source>
        <dbReference type="Proteomes" id="UP000828390"/>
    </source>
</evidence>
<feature type="compositionally biased region" description="Basic and acidic residues" evidence="1">
    <location>
        <begin position="67"/>
        <end position="84"/>
    </location>
</feature>
<dbReference type="Proteomes" id="UP000828390">
    <property type="component" value="Unassembled WGS sequence"/>
</dbReference>
<reference evidence="2" key="2">
    <citation type="submission" date="2020-11" db="EMBL/GenBank/DDBJ databases">
        <authorList>
            <person name="McCartney M.A."/>
            <person name="Auch B."/>
            <person name="Kono T."/>
            <person name="Mallez S."/>
            <person name="Becker A."/>
            <person name="Gohl D.M."/>
            <person name="Silverstein K.A.T."/>
            <person name="Koren S."/>
            <person name="Bechman K.B."/>
            <person name="Herman A."/>
            <person name="Abrahante J.E."/>
            <person name="Garbe J."/>
        </authorList>
    </citation>
    <scope>NUCLEOTIDE SEQUENCE</scope>
    <source>
        <strain evidence="2">Duluth1</strain>
        <tissue evidence="2">Whole animal</tissue>
    </source>
</reference>
<reference evidence="2" key="1">
    <citation type="journal article" date="2019" name="bioRxiv">
        <title>The Genome of the Zebra Mussel, Dreissena polymorpha: A Resource for Invasive Species Research.</title>
        <authorList>
            <person name="McCartney M.A."/>
            <person name="Auch B."/>
            <person name="Kono T."/>
            <person name="Mallez S."/>
            <person name="Zhang Y."/>
            <person name="Obille A."/>
            <person name="Becker A."/>
            <person name="Abrahante J.E."/>
            <person name="Garbe J."/>
            <person name="Badalamenti J.P."/>
            <person name="Herman A."/>
            <person name="Mangelson H."/>
            <person name="Liachko I."/>
            <person name="Sullivan S."/>
            <person name="Sone E.D."/>
            <person name="Koren S."/>
            <person name="Silverstein K.A.T."/>
            <person name="Beckman K.B."/>
            <person name="Gohl D.M."/>
        </authorList>
    </citation>
    <scope>NUCLEOTIDE SEQUENCE</scope>
    <source>
        <strain evidence="2">Duluth1</strain>
        <tissue evidence="2">Whole animal</tissue>
    </source>
</reference>
<feature type="compositionally biased region" description="Basic and acidic residues" evidence="1">
    <location>
        <begin position="354"/>
        <end position="385"/>
    </location>
</feature>
<organism evidence="2 3">
    <name type="scientific">Dreissena polymorpha</name>
    <name type="common">Zebra mussel</name>
    <name type="synonym">Mytilus polymorpha</name>
    <dbReference type="NCBI Taxonomy" id="45954"/>
    <lineage>
        <taxon>Eukaryota</taxon>
        <taxon>Metazoa</taxon>
        <taxon>Spiralia</taxon>
        <taxon>Lophotrochozoa</taxon>
        <taxon>Mollusca</taxon>
        <taxon>Bivalvia</taxon>
        <taxon>Autobranchia</taxon>
        <taxon>Heteroconchia</taxon>
        <taxon>Euheterodonta</taxon>
        <taxon>Imparidentia</taxon>
        <taxon>Neoheterodontei</taxon>
        <taxon>Myida</taxon>
        <taxon>Dreissenoidea</taxon>
        <taxon>Dreissenidae</taxon>
        <taxon>Dreissena</taxon>
    </lineage>
</organism>
<dbReference type="EMBL" id="JAIWYP010000001">
    <property type="protein sequence ID" value="KAH3897021.1"/>
    <property type="molecule type" value="Genomic_DNA"/>
</dbReference>
<feature type="region of interest" description="Disordered" evidence="1">
    <location>
        <begin position="1"/>
        <end position="145"/>
    </location>
</feature>
<proteinExistence type="predicted"/>
<name>A0A9D4NLN2_DREPO</name>
<feature type="compositionally biased region" description="Basic residues" evidence="1">
    <location>
        <begin position="7"/>
        <end position="17"/>
    </location>
</feature>
<evidence type="ECO:0000313" key="2">
    <source>
        <dbReference type="EMBL" id="KAH3897021.1"/>
    </source>
</evidence>
<gene>
    <name evidence="2" type="ORF">DPMN_021205</name>
</gene>
<sequence>MPQPRRSPPRHKIRRSRSYSPGKIQSRSFERKRSRSRERRSSRSPQRKRSEDVKYRSPPPSSHIPRPHFEDKGFPVKRPADSSGKRPVHRSRSPSPSPVKKSKADRAPSPYGKRPAQRSPSPHGGKQRFPNRPEPSSSKAPLFPAAKKQAEIDYVTIVNKGSKMELLSKRFETPDQRLSHGFDFEENITIGIHRGPSHIQLDDGEDVPVNYHFNTKTFRMLFPKKVYDKTLFDRDEIKAFRHDDILDEEAYVEKRTISVKPVDKPKSGKSHDLDYKVSVGRDEYGDRRMVKDSRGHGSRSDMYDDVPVTVRLDPKPDPRYEKLYKEQKRYEDTSMLHDDVQRNPNDLRYNLMRRKSEGDRGDKQGLDARSRIDARRHDDLVSDRHRSSRSLSPEEKYKRRMDQPHLPDFKNRPGNLNLKGILIKPDNYRSSQPNAISRI</sequence>
<protein>
    <submittedName>
        <fullName evidence="2">Uncharacterized protein</fullName>
    </submittedName>
</protein>
<keyword evidence="3" id="KW-1185">Reference proteome</keyword>
<feature type="region of interest" description="Disordered" evidence="1">
    <location>
        <begin position="284"/>
        <end position="417"/>
    </location>
</feature>
<comment type="caution">
    <text evidence="2">The sequence shown here is derived from an EMBL/GenBank/DDBJ whole genome shotgun (WGS) entry which is preliminary data.</text>
</comment>
<dbReference type="AlphaFoldDB" id="A0A9D4NLN2"/>
<accession>A0A9D4NLN2</accession>
<feature type="compositionally biased region" description="Basic and acidic residues" evidence="1">
    <location>
        <begin position="284"/>
        <end position="302"/>
    </location>
</feature>
<feature type="compositionally biased region" description="Basic and acidic residues" evidence="1">
    <location>
        <begin position="312"/>
        <end position="341"/>
    </location>
</feature>
<feature type="compositionally biased region" description="Basic and acidic residues" evidence="1">
    <location>
        <begin position="392"/>
        <end position="411"/>
    </location>
</feature>
<evidence type="ECO:0000256" key="1">
    <source>
        <dbReference type="SAM" id="MobiDB-lite"/>
    </source>
</evidence>